<proteinExistence type="inferred from homology"/>
<feature type="domain" description="Aspartyl/asparaginy/proline hydroxylase" evidence="4">
    <location>
        <begin position="61"/>
        <end position="217"/>
    </location>
</feature>
<evidence type="ECO:0000313" key="14">
    <source>
        <dbReference type="Proteomes" id="UP000199579"/>
    </source>
</evidence>
<evidence type="ECO:0000259" key="4">
    <source>
        <dbReference type="Pfam" id="PF05118"/>
    </source>
</evidence>
<evidence type="ECO:0000313" key="10">
    <source>
        <dbReference type="Proteomes" id="UP000198861"/>
    </source>
</evidence>
<dbReference type="Proteomes" id="UP000199005">
    <property type="component" value="Unassembled WGS sequence"/>
</dbReference>
<evidence type="ECO:0000313" key="11">
    <source>
        <dbReference type="Proteomes" id="UP000199005"/>
    </source>
</evidence>
<dbReference type="OrthoDB" id="21665at2"/>
<dbReference type="EMBL" id="FNYO01000006">
    <property type="protein sequence ID" value="SEI47313.1"/>
    <property type="molecule type" value="Genomic_DNA"/>
</dbReference>
<dbReference type="Gene3D" id="2.60.120.330">
    <property type="entry name" value="B-lactam Antibiotic, Isopenicillin N Synthase, Chain"/>
    <property type="match status" value="1"/>
</dbReference>
<dbReference type="Pfam" id="PF05118">
    <property type="entry name" value="Asp_Arg_Hydrox"/>
    <property type="match status" value="1"/>
</dbReference>
<dbReference type="EMBL" id="FNYQ01000096">
    <property type="protein sequence ID" value="SEJ42388.1"/>
    <property type="molecule type" value="Genomic_DNA"/>
</dbReference>
<dbReference type="EMBL" id="FOFJ01000017">
    <property type="protein sequence ID" value="SEQ73381.1"/>
    <property type="molecule type" value="Genomic_DNA"/>
</dbReference>
<evidence type="ECO:0000313" key="12">
    <source>
        <dbReference type="Proteomes" id="UP000199250"/>
    </source>
</evidence>
<accession>A0A1H6YM38</accession>
<organism evidence="6 12">
    <name type="scientific">Azotobacter beijerinckii</name>
    <dbReference type="NCBI Taxonomy" id="170623"/>
    <lineage>
        <taxon>Bacteria</taxon>
        <taxon>Pseudomonadati</taxon>
        <taxon>Pseudomonadota</taxon>
        <taxon>Gammaproteobacteria</taxon>
        <taxon>Pseudomonadales</taxon>
        <taxon>Pseudomonadaceae</taxon>
        <taxon>Azotobacter</taxon>
    </lineage>
</organism>
<gene>
    <name evidence="8" type="ORF">SAMN04244571_02746</name>
    <name evidence="6" type="ORF">SAMN04244572_03904</name>
    <name evidence="7" type="ORF">SAMN04244573_02145</name>
    <name evidence="9" type="ORF">SAMN04244574_03385</name>
    <name evidence="5" type="ORF">SAMN04244579_00672</name>
</gene>
<evidence type="ECO:0000313" key="9">
    <source>
        <dbReference type="EMBL" id="SFL17145.1"/>
    </source>
</evidence>
<evidence type="ECO:0000313" key="8">
    <source>
        <dbReference type="EMBL" id="SFB42594.1"/>
    </source>
</evidence>
<evidence type="ECO:0000313" key="7">
    <source>
        <dbReference type="EMBL" id="SEQ73381.1"/>
    </source>
</evidence>
<comment type="similarity">
    <text evidence="1">Belongs to the aspartyl/asparaginyl beta-hydroxylase family.</text>
</comment>
<dbReference type="Proteomes" id="UP000199579">
    <property type="component" value="Unassembled WGS sequence"/>
</dbReference>
<evidence type="ECO:0000256" key="2">
    <source>
        <dbReference type="ARBA" id="ARBA00022964"/>
    </source>
</evidence>
<keyword evidence="3" id="KW-0560">Oxidoreductase</keyword>
<protein>
    <submittedName>
        <fullName evidence="6">Beta-hydroxylase</fullName>
    </submittedName>
</protein>
<reference evidence="8 10" key="2">
    <citation type="submission" date="2016-10" db="EMBL/GenBank/DDBJ databases">
        <authorList>
            <person name="Varghese N."/>
            <person name="Submissions S."/>
        </authorList>
    </citation>
    <scope>NUCLEOTIDE SEQUENCE [LARGE SCALE GENOMIC DNA]</scope>
    <source>
        <strain evidence="8 10">DSM 282</strain>
    </source>
</reference>
<name>A0A1H6YM38_9GAMM</name>
<dbReference type="InterPro" id="IPR007803">
    <property type="entry name" value="Asp/Arg/Pro-Hydrxlase"/>
</dbReference>
<keyword evidence="10" id="KW-1185">Reference proteome</keyword>
<dbReference type="STRING" id="170623.SAMN04244579_00672"/>
<dbReference type="Proteomes" id="UP000199267">
    <property type="component" value="Unassembled WGS sequence"/>
</dbReference>
<evidence type="ECO:0000313" key="13">
    <source>
        <dbReference type="Proteomes" id="UP000199267"/>
    </source>
</evidence>
<evidence type="ECO:0000256" key="3">
    <source>
        <dbReference type="ARBA" id="ARBA00023002"/>
    </source>
</evidence>
<sequence>MEKTQEHSEIPAPKRKRKHRPSVAVGLWIIKRLENVIRRYSTVGDSPFFDNKHFPWIPTLEANWENVLREVELVLKDRERLPNFQDISKDQVSLTQDDQWKTFFLYGYGYKMDGNCTRCPETTKLVESIPGMFTAFFSILEPGKTIRQHRGPYNGLLRAHLGVIVPKDKEKCRIRVGDQVRHWETGQCMVFDDTYPHQVWNETDERRVVLFLDVQRPLAWPGRIFNKLVLQLIRWSPFIQDARRNHRAWEEGLER</sequence>
<dbReference type="PANTHER" id="PTHR46332:SF5">
    <property type="entry name" value="ASPARTATE BETA-HYDROXYLASE DOMAIN CONTAINING 2"/>
    <property type="match status" value="1"/>
</dbReference>
<keyword evidence="2" id="KW-0223">Dioxygenase</keyword>
<dbReference type="RefSeq" id="WP_090621839.1">
    <property type="nucleotide sequence ID" value="NZ_FNYO01000006.1"/>
</dbReference>
<dbReference type="EMBL" id="FOSX01000067">
    <property type="protein sequence ID" value="SFL17145.1"/>
    <property type="molecule type" value="Genomic_DNA"/>
</dbReference>
<dbReference type="GO" id="GO:0051213">
    <property type="term" value="F:dioxygenase activity"/>
    <property type="evidence" value="ECO:0007669"/>
    <property type="project" value="UniProtKB-KW"/>
</dbReference>
<dbReference type="InterPro" id="IPR027443">
    <property type="entry name" value="IPNS-like_sf"/>
</dbReference>
<dbReference type="InterPro" id="IPR051821">
    <property type="entry name" value="Asp/Asn_beta-hydroxylase"/>
</dbReference>
<dbReference type="AlphaFoldDB" id="A0A1H6YM38"/>
<reference evidence="11 12" key="1">
    <citation type="submission" date="2016-10" db="EMBL/GenBank/DDBJ databases">
        <authorList>
            <person name="de Groot N.N."/>
        </authorList>
    </citation>
    <scope>NUCLEOTIDE SEQUENCE [LARGE SCALE GENOMIC DNA]</scope>
    <source>
        <strain evidence="5 11">DSM 1041</strain>
        <strain evidence="6 12">DSM 373</strain>
        <strain evidence="7 13">DSM 378</strain>
        <strain evidence="9 14">DSM 381</strain>
    </source>
</reference>
<dbReference type="Proteomes" id="UP000198861">
    <property type="component" value="Unassembled WGS sequence"/>
</dbReference>
<evidence type="ECO:0000313" key="5">
    <source>
        <dbReference type="EMBL" id="SEI47313.1"/>
    </source>
</evidence>
<evidence type="ECO:0000313" key="6">
    <source>
        <dbReference type="EMBL" id="SEJ42388.1"/>
    </source>
</evidence>
<dbReference type="SUPFAM" id="SSF51197">
    <property type="entry name" value="Clavaminate synthase-like"/>
    <property type="match status" value="1"/>
</dbReference>
<dbReference type="Proteomes" id="UP000199250">
    <property type="component" value="Unassembled WGS sequence"/>
</dbReference>
<dbReference type="PANTHER" id="PTHR46332">
    <property type="entry name" value="ASPARTATE BETA-HYDROXYLASE DOMAIN-CONTAINING PROTEIN 2"/>
    <property type="match status" value="1"/>
</dbReference>
<dbReference type="GO" id="GO:0016020">
    <property type="term" value="C:membrane"/>
    <property type="evidence" value="ECO:0007669"/>
    <property type="project" value="TreeGrafter"/>
</dbReference>
<evidence type="ECO:0000256" key="1">
    <source>
        <dbReference type="ARBA" id="ARBA00007730"/>
    </source>
</evidence>
<dbReference type="EMBL" id="FOKJ01000045">
    <property type="protein sequence ID" value="SFB42594.1"/>
    <property type="molecule type" value="Genomic_DNA"/>
</dbReference>